<dbReference type="InterPro" id="IPR026341">
    <property type="entry name" value="T9SS_type_B"/>
</dbReference>
<protein>
    <submittedName>
        <fullName evidence="2">T9SS type B sorting domain-containing protein</fullName>
    </submittedName>
</protein>
<sequence>MKILKNLLYIFAFLYSTCIFSQGITVDNTTNTPADLVNLLLGNSCVEVSNISVSSTQAVAYFNQNGSSFPISEGIIIRNGVATFTQGQYSGANLSSSVTNSGDAFLQTLSNTNGGTSPIVNAEFLEFDFIPLSNSFSFNFLFASNEYGFYQCEFSDVFAFVLTDLSSGVSTNLAVIPGTSTPVSVTTIRNSIYNDPSSPNNSCASVNPTFFGTYNVGNTTSALNMRGQTVVMNASSGVVPNTPYRIRLVIGDYANSGFDSAVFIAAGSFTTTLDLGLDQIICSGDEVVLNTNLDNTFTYTWYENGNPIPGETNSTYTVTHAGTYTVEAVRGTCVITDTIVFTDLVVTSPSDLLTCNTGAATYNFNLASNNESTLGIDTTIYDVFYYETPADIVANNPIPSANLTSYPSAGAQTIYIKIFNTVSGNFCDAEYSFDLIVNNAAVATAPSPISVCEGQGSTNYTFTATTTNEVLNGQSPANYTVTYYNSVGEAASGSNPVTSITIPNGTTTVTVGIRVQDNSNPNCFDVTSVVITVNPLPLVDDIPDPIECSQFTLPTIVNGTYYLLPGGPTTPGQVQFNIGDILVDGGTYYIFAGPDANGCTNESSFNLTLIDEYVPQLDHCGRFVVPSPPENIGNYYTQPGGPSGTGVIVPAGTEYLNATAATITQTLYYYAEVNGVFCRDEQFIFFIHPVPLVDDPADVTTCDSYVLPPLTNGNYNTDPNGGGMALNAGDVISVAGPNFPGTYYVVNSLAHTTSQGLPGTCIESNDIVINLVDTTLFSTVYACSQQGYVLPPVTFGGYFTGPNGSGVSVDPNIPITSNQVVYYFTNTSVLPNCTSNLNYNIVIHPTPLVDDIPDGPQCGEFVLPVLLNGTYYTLSGGPTAFGQQQLFAGDIIDLSGTHLNPGTYYVYNEQIFNNPDGSTTLCSNEDSFTISINPFPAADNVFSRTECLPYSIPTPVNGTIYTLPGGPSGGGTVVSSTQVFDATQTFYLYNIDTATNCEINRPFTITYNGINLPDYLDELHCEFENYQLPTLTHVAPTPFNYTIGYFYAPNGVNPVPPGTIFNTPNTTTTIYVYAVNGDRIICTQEDSFNVVISETPNLATLGLVFDNEECGTYVLPTMPTTTYNIGYYSQSGGNAADLITNLNITTPGTYTYYVYASAIGNPNCNDEISFTFTVHPLLDRSIQGGIICVDAQTGDVLRTFTMDSGLNPAFFTVNWYLNGTLMGTGPTYTASQAGVYTVEFIKLTPDVGANCNYATTTVTIVQSSPAVADFTVSTPFENNTFITVNLTGGFGDYLYQLVYPDGSVTEYQSSNVFTNLPTGAYYVNIYDILGGCNPTIVGPIYIINYPNYFTPNADGVNDNWNIWDLSHQPDAVISIFDRYGKFLKQMSPASTGWDGIYNGEKLPSTDYWFTVEYLPQNGTTKQIFKAHFSLKR</sequence>
<dbReference type="Proteomes" id="UP000656274">
    <property type="component" value="Unassembled WGS sequence"/>
</dbReference>
<feature type="signal peptide" evidence="1">
    <location>
        <begin position="1"/>
        <end position="21"/>
    </location>
</feature>
<evidence type="ECO:0000256" key="1">
    <source>
        <dbReference type="SAM" id="SignalP"/>
    </source>
</evidence>
<keyword evidence="1" id="KW-0732">Signal</keyword>
<dbReference type="NCBIfam" id="NF038133">
    <property type="entry name" value="choice_anch_L"/>
    <property type="match status" value="1"/>
</dbReference>
<dbReference type="InterPro" id="IPR049804">
    <property type="entry name" value="Choice_anch_L"/>
</dbReference>
<comment type="caution">
    <text evidence="2">The sequence shown here is derived from an EMBL/GenBank/DDBJ whole genome shotgun (WGS) entry which is preliminary data.</text>
</comment>
<organism evidence="2 3">
    <name type="scientific">Flavobacterium proteolyticum</name>
    <dbReference type="NCBI Taxonomy" id="2911683"/>
    <lineage>
        <taxon>Bacteria</taxon>
        <taxon>Pseudomonadati</taxon>
        <taxon>Bacteroidota</taxon>
        <taxon>Flavobacteriia</taxon>
        <taxon>Flavobacteriales</taxon>
        <taxon>Flavobacteriaceae</taxon>
        <taxon>Flavobacterium</taxon>
    </lineage>
</organism>
<proteinExistence type="predicted"/>
<dbReference type="NCBIfam" id="TIGR04131">
    <property type="entry name" value="Bac_Flav_CTERM"/>
    <property type="match status" value="1"/>
</dbReference>
<evidence type="ECO:0000313" key="3">
    <source>
        <dbReference type="Proteomes" id="UP000656274"/>
    </source>
</evidence>
<gene>
    <name evidence="2" type="ORF">IM755_04930</name>
</gene>
<reference evidence="2 3" key="1">
    <citation type="submission" date="2020-10" db="EMBL/GenBank/DDBJ databases">
        <title>The genome sequence of Flavobacterium aquaticum 1Y8A.</title>
        <authorList>
            <person name="Liu Y."/>
        </authorList>
    </citation>
    <scope>NUCLEOTIDE SEQUENCE [LARGE SCALE GENOMIC DNA]</scope>
    <source>
        <strain evidence="2 3">1Y8A</strain>
    </source>
</reference>
<feature type="chain" id="PRO_5046737037" evidence="1">
    <location>
        <begin position="22"/>
        <end position="1432"/>
    </location>
</feature>
<dbReference type="Gene3D" id="2.60.40.10">
    <property type="entry name" value="Immunoglobulins"/>
    <property type="match status" value="1"/>
</dbReference>
<dbReference type="InterPro" id="IPR013783">
    <property type="entry name" value="Ig-like_fold"/>
</dbReference>
<keyword evidence="3" id="KW-1185">Reference proteome</keyword>
<dbReference type="Pfam" id="PF13585">
    <property type="entry name" value="CHU_C"/>
    <property type="match status" value="1"/>
</dbReference>
<name>A0ABR9WQ63_9FLAO</name>
<dbReference type="EMBL" id="JADFTZ010000001">
    <property type="protein sequence ID" value="MBE9576047.1"/>
    <property type="molecule type" value="Genomic_DNA"/>
</dbReference>
<accession>A0ABR9WQ63</accession>
<evidence type="ECO:0000313" key="2">
    <source>
        <dbReference type="EMBL" id="MBE9576047.1"/>
    </source>
</evidence>